<evidence type="ECO:0000256" key="2">
    <source>
        <dbReference type="ARBA" id="ARBA00009477"/>
    </source>
</evidence>
<dbReference type="Gene3D" id="2.40.420.20">
    <property type="match status" value="1"/>
</dbReference>
<dbReference type="InterPro" id="IPR006143">
    <property type="entry name" value="RND_pump_MFP"/>
</dbReference>
<dbReference type="PANTHER" id="PTHR30469">
    <property type="entry name" value="MULTIDRUG RESISTANCE PROTEIN MDTA"/>
    <property type="match status" value="1"/>
</dbReference>
<dbReference type="Gene3D" id="2.40.50.100">
    <property type="match status" value="1"/>
</dbReference>
<dbReference type="NCBIfam" id="TIGR01730">
    <property type="entry name" value="RND_mfp"/>
    <property type="match status" value="1"/>
</dbReference>
<dbReference type="Gene3D" id="2.40.30.170">
    <property type="match status" value="1"/>
</dbReference>
<keyword evidence="3" id="KW-0813">Transport</keyword>
<dbReference type="InterPro" id="IPR058792">
    <property type="entry name" value="Beta-barrel_RND_2"/>
</dbReference>
<dbReference type="SUPFAM" id="SSF111369">
    <property type="entry name" value="HlyD-like secretion proteins"/>
    <property type="match status" value="1"/>
</dbReference>
<evidence type="ECO:0000259" key="5">
    <source>
        <dbReference type="Pfam" id="PF25917"/>
    </source>
</evidence>
<dbReference type="EMBL" id="AVPH01000294">
    <property type="protein sequence ID" value="ERD99405.1"/>
    <property type="molecule type" value="Genomic_DNA"/>
</dbReference>
<proteinExistence type="inferred from homology"/>
<dbReference type="InterPro" id="IPR058627">
    <property type="entry name" value="MdtA-like_C"/>
</dbReference>
<dbReference type="InterPro" id="IPR058625">
    <property type="entry name" value="MdtA-like_BSH"/>
</dbReference>
<feature type="transmembrane region" description="Helical" evidence="4">
    <location>
        <begin position="16"/>
        <end position="36"/>
    </location>
</feature>
<keyword evidence="4" id="KW-1133">Transmembrane helix</keyword>
<evidence type="ECO:0000256" key="3">
    <source>
        <dbReference type="ARBA" id="ARBA00022448"/>
    </source>
</evidence>
<sequence>MTTTTLPTPRPLRKRMIVMLICLALLFGALVGFNFLKGYMIAKFVGEMSSQPATVSTARAGYQTWQPQIQAVGSIRAAQGVDVTTEVAGLIRQVRFKSGDEVKAGQVLLELNDTDDIALLQSHKAAAELAKTAYDRDRTQYEIKAIPKATLDASAADLKSKQALARQQQALVDKKTIRAAFAGKLGIRTVNPGQYLKPGDAIVTLQALDPLFVDFSVPQEQLSQLSPGQTVNVETNARAGQWFGGKITSISPKVDDATRSVRVEAQLANHQQKLLPGMYANIRIDAGARQSHLTLPQAALSYNAYGATAFIVKPGAKAGEDGKTLPVAEQVFVTTGPTRGDQVAILKGIQAGDQVVTSGQLKLKNGTTLIVDNQVQPASEANPAPQEQ</sequence>
<dbReference type="RefSeq" id="WP_021479053.1">
    <property type="nucleotide sequence ID" value="NZ_AVPH01000294.1"/>
</dbReference>
<evidence type="ECO:0000259" key="7">
    <source>
        <dbReference type="Pfam" id="PF25967"/>
    </source>
</evidence>
<feature type="domain" description="Multidrug resistance protein MdtA-like C-terminal permuted SH3" evidence="7">
    <location>
        <begin position="294"/>
        <end position="359"/>
    </location>
</feature>
<keyword evidence="9" id="KW-1185">Reference proteome</keyword>
<dbReference type="PANTHER" id="PTHR30469:SF11">
    <property type="entry name" value="BLL4320 PROTEIN"/>
    <property type="match status" value="1"/>
</dbReference>
<evidence type="ECO:0000313" key="8">
    <source>
        <dbReference type="EMBL" id="ERD99405.1"/>
    </source>
</evidence>
<feature type="domain" description="Multidrug resistance protein MdtA-like barrel-sandwich hybrid" evidence="5">
    <location>
        <begin position="81"/>
        <end position="201"/>
    </location>
</feature>
<protein>
    <recommendedName>
        <fullName evidence="10">RND transporter</fullName>
    </recommendedName>
</protein>
<evidence type="ECO:0000256" key="4">
    <source>
        <dbReference type="SAM" id="Phobius"/>
    </source>
</evidence>
<evidence type="ECO:0000259" key="6">
    <source>
        <dbReference type="Pfam" id="PF25954"/>
    </source>
</evidence>
<comment type="subcellular location">
    <subcellularLocation>
        <location evidence="1">Cell envelope</location>
    </subcellularLocation>
</comment>
<organism evidence="8 9">
    <name type="scientific">Pseudogulbenkiania ferrooxidans EGD-HP2</name>
    <dbReference type="NCBI Taxonomy" id="1388764"/>
    <lineage>
        <taxon>Bacteria</taxon>
        <taxon>Pseudomonadati</taxon>
        <taxon>Pseudomonadota</taxon>
        <taxon>Betaproteobacteria</taxon>
        <taxon>Neisseriales</taxon>
        <taxon>Chromobacteriaceae</taxon>
        <taxon>Pseudogulbenkiania</taxon>
    </lineage>
</organism>
<comment type="caution">
    <text evidence="8">The sequence shown here is derived from an EMBL/GenBank/DDBJ whole genome shotgun (WGS) entry which is preliminary data.</text>
</comment>
<evidence type="ECO:0008006" key="10">
    <source>
        <dbReference type="Google" id="ProtNLM"/>
    </source>
</evidence>
<dbReference type="Gene3D" id="1.10.287.470">
    <property type="entry name" value="Helix hairpin bin"/>
    <property type="match status" value="1"/>
</dbReference>
<feature type="domain" description="CusB-like beta-barrel" evidence="6">
    <location>
        <begin position="213"/>
        <end position="286"/>
    </location>
</feature>
<dbReference type="Pfam" id="PF25917">
    <property type="entry name" value="BSH_RND"/>
    <property type="match status" value="1"/>
</dbReference>
<evidence type="ECO:0000313" key="9">
    <source>
        <dbReference type="Proteomes" id="UP000016426"/>
    </source>
</evidence>
<keyword evidence="4" id="KW-0472">Membrane</keyword>
<reference evidence="8 9" key="1">
    <citation type="journal article" date="2013" name="Genome Announc.">
        <title>Genome Sequence of the Pigment-Producing Bacterium Pseudogulbenkiania ferrooxidans, Isolated from Loktak Lake.</title>
        <authorList>
            <person name="Puranik S."/>
            <person name="Talkal R."/>
            <person name="Qureshi A."/>
            <person name="Khardenavis A."/>
            <person name="Kapley A."/>
            <person name="Purohit H.J."/>
        </authorList>
    </citation>
    <scope>NUCLEOTIDE SEQUENCE [LARGE SCALE GENOMIC DNA]</scope>
    <source>
        <strain evidence="8 9">EGD-HP2</strain>
    </source>
</reference>
<evidence type="ECO:0000256" key="1">
    <source>
        <dbReference type="ARBA" id="ARBA00004196"/>
    </source>
</evidence>
<keyword evidence="4" id="KW-0812">Transmembrane</keyword>
<comment type="similarity">
    <text evidence="2">Belongs to the membrane fusion protein (MFP) (TC 8.A.1) family.</text>
</comment>
<gene>
    <name evidence="8" type="ORF">O166_17250</name>
</gene>
<accession>A0ABP2XFV2</accession>
<dbReference type="Pfam" id="PF25967">
    <property type="entry name" value="RND-MFP_C"/>
    <property type="match status" value="1"/>
</dbReference>
<dbReference type="Proteomes" id="UP000016426">
    <property type="component" value="Unassembled WGS sequence"/>
</dbReference>
<dbReference type="Pfam" id="PF25954">
    <property type="entry name" value="Beta-barrel_RND_2"/>
    <property type="match status" value="1"/>
</dbReference>
<name>A0ABP2XFV2_9NEIS</name>